<comment type="caution">
    <text evidence="1">The sequence shown here is derived from an EMBL/GenBank/DDBJ whole genome shotgun (WGS) entry which is preliminary data.</text>
</comment>
<accession>A0A9Q0H0Q7</accession>
<dbReference type="AlphaFoldDB" id="A0A9Q0H0Q7"/>
<proteinExistence type="predicted"/>
<evidence type="ECO:0000313" key="1">
    <source>
        <dbReference type="EMBL" id="KAJ4957697.1"/>
    </source>
</evidence>
<organism evidence="1 2">
    <name type="scientific">Protea cynaroides</name>
    <dbReference type="NCBI Taxonomy" id="273540"/>
    <lineage>
        <taxon>Eukaryota</taxon>
        <taxon>Viridiplantae</taxon>
        <taxon>Streptophyta</taxon>
        <taxon>Embryophyta</taxon>
        <taxon>Tracheophyta</taxon>
        <taxon>Spermatophyta</taxon>
        <taxon>Magnoliopsida</taxon>
        <taxon>Proteales</taxon>
        <taxon>Proteaceae</taxon>
        <taxon>Protea</taxon>
    </lineage>
</organism>
<evidence type="ECO:0000313" key="2">
    <source>
        <dbReference type="Proteomes" id="UP001141806"/>
    </source>
</evidence>
<reference evidence="1" key="1">
    <citation type="journal article" date="2023" name="Plant J.">
        <title>The genome of the king protea, Protea cynaroides.</title>
        <authorList>
            <person name="Chang J."/>
            <person name="Duong T.A."/>
            <person name="Schoeman C."/>
            <person name="Ma X."/>
            <person name="Roodt D."/>
            <person name="Barker N."/>
            <person name="Li Z."/>
            <person name="Van de Peer Y."/>
            <person name="Mizrachi E."/>
        </authorList>
    </citation>
    <scope>NUCLEOTIDE SEQUENCE</scope>
    <source>
        <tissue evidence="1">Young leaves</tissue>
    </source>
</reference>
<dbReference type="EMBL" id="JAMYWD010000010">
    <property type="protein sequence ID" value="KAJ4957697.1"/>
    <property type="molecule type" value="Genomic_DNA"/>
</dbReference>
<dbReference type="Proteomes" id="UP001141806">
    <property type="component" value="Unassembled WGS sequence"/>
</dbReference>
<name>A0A9Q0H0Q7_9MAGN</name>
<keyword evidence="2" id="KW-1185">Reference proteome</keyword>
<protein>
    <submittedName>
        <fullName evidence="1">Uncharacterized protein</fullName>
    </submittedName>
</protein>
<gene>
    <name evidence="1" type="ORF">NE237_024808</name>
</gene>
<dbReference type="OrthoDB" id="786506at2759"/>
<sequence>MDVYKAKTCFCFFIPFMFIDVLRMKYGNKRHLMRFGESSDGGMLMYQDWTVIRVAREIFFNKRQGGDDDAFERCRSKNLEICKYLSQFEKIPTLDDKRMVPTGPNPLHNR</sequence>